<comment type="caution">
    <text evidence="2">The sequence shown here is derived from an EMBL/GenBank/DDBJ whole genome shotgun (WGS) entry which is preliminary data.</text>
</comment>
<feature type="compositionally biased region" description="Acidic residues" evidence="1">
    <location>
        <begin position="34"/>
        <end position="50"/>
    </location>
</feature>
<evidence type="ECO:0000313" key="3">
    <source>
        <dbReference type="Proteomes" id="UP001530377"/>
    </source>
</evidence>
<protein>
    <submittedName>
        <fullName evidence="2">Uncharacterized protein</fullName>
    </submittedName>
</protein>
<feature type="region of interest" description="Disordered" evidence="1">
    <location>
        <begin position="34"/>
        <end position="81"/>
    </location>
</feature>
<keyword evidence="3" id="KW-1185">Reference proteome</keyword>
<evidence type="ECO:0000313" key="2">
    <source>
        <dbReference type="EMBL" id="KAL3809928.1"/>
    </source>
</evidence>
<dbReference type="Proteomes" id="UP001530377">
    <property type="component" value="Unassembled WGS sequence"/>
</dbReference>
<feature type="compositionally biased region" description="Acidic residues" evidence="1">
    <location>
        <begin position="72"/>
        <end position="81"/>
    </location>
</feature>
<sequence>MSDRPPENDEDMEGGADLAAQFFRALSNRNISFEEDEIATDDDDEDEEVMEERRRDLLRRRSVGEDGGPGVGDDELDDDDDAILREYDVSPIGEGGYELTNERIYDEVRDRVLESAGAFVELTKGADDAGDNEEDAATYGVYRPPINVPDSGLTAGEVVELVLAALRNNDDPSIDYGIEVLFGYSSPESLIVEQIESEGLSPSQYRNFLRSSEENTALFDHTSVVIDKADFSPDRLKAYFTARLITGMESSIENDVSVNFILSTTGMNDDDCWLIDSMLIRPSKLRRRRRR</sequence>
<reference evidence="2 3" key="1">
    <citation type="submission" date="2024-10" db="EMBL/GenBank/DDBJ databases">
        <title>Updated reference genomes for cyclostephanoid diatoms.</title>
        <authorList>
            <person name="Roberts W.R."/>
            <person name="Alverson A.J."/>
        </authorList>
    </citation>
    <scope>NUCLEOTIDE SEQUENCE [LARGE SCALE GENOMIC DNA]</scope>
    <source>
        <strain evidence="2 3">AJA228-03</strain>
    </source>
</reference>
<name>A0ABD3RAE5_9STRA</name>
<evidence type="ECO:0000256" key="1">
    <source>
        <dbReference type="SAM" id="MobiDB-lite"/>
    </source>
</evidence>
<accession>A0ABD3RAE5</accession>
<organism evidence="2 3">
    <name type="scientific">Cyclostephanos tholiformis</name>
    <dbReference type="NCBI Taxonomy" id="382380"/>
    <lineage>
        <taxon>Eukaryota</taxon>
        <taxon>Sar</taxon>
        <taxon>Stramenopiles</taxon>
        <taxon>Ochrophyta</taxon>
        <taxon>Bacillariophyta</taxon>
        <taxon>Coscinodiscophyceae</taxon>
        <taxon>Thalassiosirophycidae</taxon>
        <taxon>Stephanodiscales</taxon>
        <taxon>Stephanodiscaceae</taxon>
        <taxon>Cyclostephanos</taxon>
    </lineage>
</organism>
<dbReference type="AlphaFoldDB" id="A0ABD3RAE5"/>
<gene>
    <name evidence="2" type="ORF">ACHAXA_004789</name>
</gene>
<proteinExistence type="predicted"/>
<dbReference type="EMBL" id="JALLPB020000364">
    <property type="protein sequence ID" value="KAL3809928.1"/>
    <property type="molecule type" value="Genomic_DNA"/>
</dbReference>